<sequence length="599" mass="67321">MIRHSKTGGHHLPIEQPTLMAKPLREELRHYSRYIRDNLVPLLSREPKLTHSDTMIIHSIFKKLESTPMTLDLLRFSRIEKALMVIANTGPSCWPVEVVEQAEEMIQRWEDQLGPLKNLRADLHGQGGRLEGLSKIVSKGERDDDAKSAWSVEGYVHPSKAHRLGHLGFKVGDWWLKPAAAYRDGMIDKTSNGITADNHRAYAIVLSGTQEQELRSDDQFEYHATPNNSVAWKLTKTMITDTDKVVRVLRSWKLRSKLAPKAGLRYDGLYRINSFGVKLLPRDTYYVTFTLIRILEQPSMQKALQFPTADQLDDWKDYQHLKTIDRGDDFAFLREIIRKPTVDPIEDFGGTDLEKSDSGYSSRRDSKLSEQVKATLVIEDGKVEEDGDYFSRRHSKLSESVESSSDVDSKLVAVGTPTSRNEENSIDDLMPGSESTLKESSNFFDSADAKSRSSMDGAEDCFDPYQVHRWTRFDRAGDSKEFVQRTLRPQKKGSGINDLTLLVCDSTIQPTNDAIEAANTESALDSARDSHERHPGGAQSDLHNADKEWDFAQESVITVKGGSESLITAKVESTTDNEEDRLDPYPGTGVLGLGGAAEY</sequence>
<evidence type="ECO:0000313" key="5">
    <source>
        <dbReference type="EMBL" id="KAL2038957.1"/>
    </source>
</evidence>
<dbReference type="SUPFAM" id="SSF88697">
    <property type="entry name" value="PUA domain-like"/>
    <property type="match status" value="1"/>
</dbReference>
<feature type="region of interest" description="Disordered" evidence="3">
    <location>
        <begin position="519"/>
        <end position="544"/>
    </location>
</feature>
<dbReference type="InterPro" id="IPR036987">
    <property type="entry name" value="SRA-YDG_sf"/>
</dbReference>
<proteinExistence type="predicted"/>
<feature type="compositionally biased region" description="Gly residues" evidence="3">
    <location>
        <begin position="589"/>
        <end position="599"/>
    </location>
</feature>
<protein>
    <recommendedName>
        <fullName evidence="4">YDG domain-containing protein</fullName>
    </recommendedName>
</protein>
<comment type="subcellular location">
    <subcellularLocation>
        <location evidence="2">Nucleus</location>
    </subcellularLocation>
</comment>
<keyword evidence="1 2" id="KW-0539">Nucleus</keyword>
<dbReference type="EMBL" id="JBEFKJ010000028">
    <property type="protein sequence ID" value="KAL2038957.1"/>
    <property type="molecule type" value="Genomic_DNA"/>
</dbReference>
<evidence type="ECO:0000256" key="2">
    <source>
        <dbReference type="PROSITE-ProRule" id="PRU00358"/>
    </source>
</evidence>
<accession>A0ABR4A3J5</accession>
<dbReference type="Proteomes" id="UP001590950">
    <property type="component" value="Unassembled WGS sequence"/>
</dbReference>
<comment type="caution">
    <text evidence="5">The sequence shown here is derived from an EMBL/GenBank/DDBJ whole genome shotgun (WGS) entry which is preliminary data.</text>
</comment>
<feature type="region of interest" description="Disordered" evidence="3">
    <location>
        <begin position="347"/>
        <end position="366"/>
    </location>
</feature>
<evidence type="ECO:0000259" key="4">
    <source>
        <dbReference type="PROSITE" id="PS51015"/>
    </source>
</evidence>
<reference evidence="5 6" key="1">
    <citation type="submission" date="2024-09" db="EMBL/GenBank/DDBJ databases">
        <title>Rethinking Asexuality: The Enigmatic Case of Functional Sexual Genes in Lepraria (Stereocaulaceae).</title>
        <authorList>
            <person name="Doellman M."/>
            <person name="Sun Y."/>
            <person name="Barcenas-Pena A."/>
            <person name="Lumbsch H.T."/>
            <person name="Grewe F."/>
        </authorList>
    </citation>
    <scope>NUCLEOTIDE SEQUENCE [LARGE SCALE GENOMIC DNA]</scope>
    <source>
        <strain evidence="5 6">Mercado 3170</strain>
    </source>
</reference>
<dbReference type="PROSITE" id="PS51015">
    <property type="entry name" value="YDG"/>
    <property type="match status" value="1"/>
</dbReference>
<organism evidence="5 6">
    <name type="scientific">Stereocaulon virgatum</name>
    <dbReference type="NCBI Taxonomy" id="373712"/>
    <lineage>
        <taxon>Eukaryota</taxon>
        <taxon>Fungi</taxon>
        <taxon>Dikarya</taxon>
        <taxon>Ascomycota</taxon>
        <taxon>Pezizomycotina</taxon>
        <taxon>Lecanoromycetes</taxon>
        <taxon>OSLEUM clade</taxon>
        <taxon>Lecanoromycetidae</taxon>
        <taxon>Lecanorales</taxon>
        <taxon>Lecanorineae</taxon>
        <taxon>Stereocaulaceae</taxon>
        <taxon>Stereocaulon</taxon>
    </lineage>
</organism>
<evidence type="ECO:0000313" key="6">
    <source>
        <dbReference type="Proteomes" id="UP001590950"/>
    </source>
</evidence>
<feature type="domain" description="YDG" evidence="4">
    <location>
        <begin position="139"/>
        <end position="293"/>
    </location>
</feature>
<dbReference type="Gene3D" id="2.30.280.10">
    <property type="entry name" value="SRA-YDG"/>
    <property type="match status" value="1"/>
</dbReference>
<dbReference type="InterPro" id="IPR015947">
    <property type="entry name" value="PUA-like_sf"/>
</dbReference>
<gene>
    <name evidence="5" type="ORF">N7G274_008297</name>
</gene>
<dbReference type="InterPro" id="IPR003105">
    <property type="entry name" value="SRA_YDG"/>
</dbReference>
<feature type="region of interest" description="Disordered" evidence="3">
    <location>
        <begin position="570"/>
        <end position="599"/>
    </location>
</feature>
<evidence type="ECO:0000256" key="3">
    <source>
        <dbReference type="SAM" id="MobiDB-lite"/>
    </source>
</evidence>
<evidence type="ECO:0000256" key="1">
    <source>
        <dbReference type="ARBA" id="ARBA00023242"/>
    </source>
</evidence>
<keyword evidence="6" id="KW-1185">Reference proteome</keyword>
<feature type="compositionally biased region" description="Basic and acidic residues" evidence="3">
    <location>
        <begin position="526"/>
        <end position="535"/>
    </location>
</feature>
<dbReference type="Pfam" id="PF02182">
    <property type="entry name" value="SAD_SRA"/>
    <property type="match status" value="1"/>
</dbReference>
<feature type="region of interest" description="Disordered" evidence="3">
    <location>
        <begin position="401"/>
        <end position="433"/>
    </location>
</feature>
<name>A0ABR4A3J5_9LECA</name>
<feature type="compositionally biased region" description="Basic and acidic residues" evidence="3">
    <location>
        <begin position="352"/>
        <end position="366"/>
    </location>
</feature>